<evidence type="ECO:0000313" key="2">
    <source>
        <dbReference type="EMBL" id="MCI13007.1"/>
    </source>
</evidence>
<proteinExistence type="predicted"/>
<feature type="region of interest" description="Disordered" evidence="1">
    <location>
        <begin position="1"/>
        <end position="25"/>
    </location>
</feature>
<comment type="caution">
    <text evidence="2">The sequence shown here is derived from an EMBL/GenBank/DDBJ whole genome shotgun (WGS) entry which is preliminary data.</text>
</comment>
<name>A0A392PMY7_9FABA</name>
<keyword evidence="3" id="KW-1185">Reference proteome</keyword>
<feature type="non-terminal residue" evidence="2">
    <location>
        <position position="1"/>
    </location>
</feature>
<dbReference type="EMBL" id="LXQA010086481">
    <property type="protein sequence ID" value="MCI13007.1"/>
    <property type="molecule type" value="Genomic_DNA"/>
</dbReference>
<protein>
    <submittedName>
        <fullName evidence="2">Transcriptional corepressor SEUSS-like</fullName>
    </submittedName>
</protein>
<sequence length="77" mass="8042">GLGPSGLPNGMRPGMGNNSVMNGRGGMASMAREQAMNHQQDLSSQLLSGMGNARFAISTLLMMAECSPQSGSHRSLY</sequence>
<organism evidence="2 3">
    <name type="scientific">Trifolium medium</name>
    <dbReference type="NCBI Taxonomy" id="97028"/>
    <lineage>
        <taxon>Eukaryota</taxon>
        <taxon>Viridiplantae</taxon>
        <taxon>Streptophyta</taxon>
        <taxon>Embryophyta</taxon>
        <taxon>Tracheophyta</taxon>
        <taxon>Spermatophyta</taxon>
        <taxon>Magnoliopsida</taxon>
        <taxon>eudicotyledons</taxon>
        <taxon>Gunneridae</taxon>
        <taxon>Pentapetalae</taxon>
        <taxon>rosids</taxon>
        <taxon>fabids</taxon>
        <taxon>Fabales</taxon>
        <taxon>Fabaceae</taxon>
        <taxon>Papilionoideae</taxon>
        <taxon>50 kb inversion clade</taxon>
        <taxon>NPAAA clade</taxon>
        <taxon>Hologalegina</taxon>
        <taxon>IRL clade</taxon>
        <taxon>Trifolieae</taxon>
        <taxon>Trifolium</taxon>
    </lineage>
</organism>
<evidence type="ECO:0000256" key="1">
    <source>
        <dbReference type="SAM" id="MobiDB-lite"/>
    </source>
</evidence>
<accession>A0A392PMY7</accession>
<evidence type="ECO:0000313" key="3">
    <source>
        <dbReference type="Proteomes" id="UP000265520"/>
    </source>
</evidence>
<dbReference type="Proteomes" id="UP000265520">
    <property type="component" value="Unassembled WGS sequence"/>
</dbReference>
<dbReference type="AlphaFoldDB" id="A0A392PMY7"/>
<reference evidence="2 3" key="1">
    <citation type="journal article" date="2018" name="Front. Plant Sci.">
        <title>Red Clover (Trifolium pratense) and Zigzag Clover (T. medium) - A Picture of Genomic Similarities and Differences.</title>
        <authorList>
            <person name="Dluhosova J."/>
            <person name="Istvanek J."/>
            <person name="Nedelnik J."/>
            <person name="Repkova J."/>
        </authorList>
    </citation>
    <scope>NUCLEOTIDE SEQUENCE [LARGE SCALE GENOMIC DNA]</scope>
    <source>
        <strain evidence="3">cv. 10/8</strain>
        <tissue evidence="2">Leaf</tissue>
    </source>
</reference>